<comment type="subcellular location">
    <subcellularLocation>
        <location evidence="1">Membrane</location>
        <topology evidence="1">Multi-pass membrane protein</topology>
    </subcellularLocation>
</comment>
<feature type="transmembrane region" description="Helical" evidence="13">
    <location>
        <begin position="103"/>
        <end position="122"/>
    </location>
</feature>
<evidence type="ECO:0000256" key="10">
    <source>
        <dbReference type="ARBA" id="ARBA00054632"/>
    </source>
</evidence>
<keyword evidence="6 13" id="KW-1133">Transmembrane helix</keyword>
<feature type="transmembrane region" description="Helical" evidence="13">
    <location>
        <begin position="364"/>
        <end position="383"/>
    </location>
</feature>
<feature type="region of interest" description="Disordered" evidence="12">
    <location>
        <begin position="1"/>
        <end position="20"/>
    </location>
</feature>
<keyword evidence="9" id="KW-0406">Ion transport</keyword>
<evidence type="ECO:0000313" key="15">
    <source>
        <dbReference type="EMBL" id="VEN35350.1"/>
    </source>
</evidence>
<evidence type="ECO:0000256" key="11">
    <source>
        <dbReference type="ARBA" id="ARBA00068450"/>
    </source>
</evidence>
<organism evidence="15 16">
    <name type="scientific">Callosobruchus maculatus</name>
    <name type="common">Southern cowpea weevil</name>
    <name type="synonym">Pulse bruchid</name>
    <dbReference type="NCBI Taxonomy" id="64391"/>
    <lineage>
        <taxon>Eukaryota</taxon>
        <taxon>Metazoa</taxon>
        <taxon>Ecdysozoa</taxon>
        <taxon>Arthropoda</taxon>
        <taxon>Hexapoda</taxon>
        <taxon>Insecta</taxon>
        <taxon>Pterygota</taxon>
        <taxon>Neoptera</taxon>
        <taxon>Endopterygota</taxon>
        <taxon>Coleoptera</taxon>
        <taxon>Polyphaga</taxon>
        <taxon>Cucujiformia</taxon>
        <taxon>Chrysomeloidea</taxon>
        <taxon>Chrysomelidae</taxon>
        <taxon>Bruchinae</taxon>
        <taxon>Bruchini</taxon>
        <taxon>Callosobruchus</taxon>
    </lineage>
</organism>
<keyword evidence="9" id="KW-0739">Sodium transport</keyword>
<evidence type="ECO:0000256" key="12">
    <source>
        <dbReference type="SAM" id="MobiDB-lite"/>
    </source>
</evidence>
<dbReference type="PANTHER" id="PTHR11662:SF280">
    <property type="entry name" value="FI21844P1-RELATED"/>
    <property type="match status" value="1"/>
</dbReference>
<keyword evidence="3" id="KW-0813">Transport</keyword>
<dbReference type="Pfam" id="PF07690">
    <property type="entry name" value="MFS_1"/>
    <property type="match status" value="1"/>
</dbReference>
<evidence type="ECO:0000259" key="14">
    <source>
        <dbReference type="PROSITE" id="PS50850"/>
    </source>
</evidence>
<feature type="transmembrane region" description="Helical" evidence="13">
    <location>
        <begin position="128"/>
        <end position="153"/>
    </location>
</feature>
<dbReference type="GO" id="GO:0006814">
    <property type="term" value="P:sodium ion transport"/>
    <property type="evidence" value="ECO:0007669"/>
    <property type="project" value="UniProtKB-KW"/>
</dbReference>
<dbReference type="FunFam" id="1.20.1250.20:FF:000144">
    <property type="entry name" value="Picot, isoform B"/>
    <property type="match status" value="1"/>
</dbReference>
<feature type="domain" description="Major facilitator superfamily (MFS) profile" evidence="14">
    <location>
        <begin position="27"/>
        <end position="461"/>
    </location>
</feature>
<feature type="transmembrane region" description="Helical" evidence="13">
    <location>
        <begin position="194"/>
        <end position="215"/>
    </location>
</feature>
<dbReference type="AlphaFoldDB" id="A0A653BIB7"/>
<evidence type="ECO:0000256" key="2">
    <source>
        <dbReference type="ARBA" id="ARBA00008586"/>
    </source>
</evidence>
<dbReference type="InterPro" id="IPR036259">
    <property type="entry name" value="MFS_trans_sf"/>
</dbReference>
<feature type="transmembrane region" description="Helical" evidence="13">
    <location>
        <begin position="436"/>
        <end position="456"/>
    </location>
</feature>
<dbReference type="Proteomes" id="UP000410492">
    <property type="component" value="Unassembled WGS sequence"/>
</dbReference>
<feature type="transmembrane region" description="Helical" evidence="13">
    <location>
        <begin position="75"/>
        <end position="96"/>
    </location>
</feature>
<sequence length="488" mass="53592">MESMDNRDIERDVPPKKPGGTFGARHVQLMLMFGATISSFGMRAVLNVAIVAMISKDVKEDAQFPTYPEWSEKKNIILSSFFWGYICFQVFASQLAKNLGVKVIFSISMAVASLFTILIPFFGEQFGYGGVIACRIIQGAVQGFLLPCLHTLLSNWAPIAERAKFGGLVYAGQALGTVVALPVTGAIADTAVGWPVTFYLYGGVGMLWVVCWLIFGRDSPAHHKTISAAERKWIESGSVSVHENDNAEKQPTPWKSIFTSIPFYAVLAAHCGQNWGFWTLLTETPTYMEKILKFSITKNSLLCALPYFVCWVLNLVMSPIADMLIDRRYVSLIVSRKIFNSIGFFVPALALIGMTFVGGSDTQLAVAILVVAVGFNAGQYSGFNLNHIDISPTYAGTLISLTNTCGTAFSICAPLSVDAVKAITGYQEDEEELWQFIFYIAAGLYVCSGVIFDLFASGEVQPWDNSDPTVKARRSIQKKMSVISVRYD</sequence>
<dbReference type="PROSITE" id="PS50850">
    <property type="entry name" value="MFS"/>
    <property type="match status" value="1"/>
</dbReference>
<dbReference type="GO" id="GO:0006820">
    <property type="term" value="P:monoatomic anion transport"/>
    <property type="evidence" value="ECO:0007669"/>
    <property type="project" value="TreeGrafter"/>
</dbReference>
<dbReference type="SUPFAM" id="SSF103473">
    <property type="entry name" value="MFS general substrate transporter"/>
    <property type="match status" value="1"/>
</dbReference>
<comment type="similarity">
    <text evidence="2">Belongs to the major facilitator superfamily. Sodium/anion cotransporter family.</text>
</comment>
<protein>
    <recommendedName>
        <fullName evidence="11">Putative inorganic phosphate cotransporter</fullName>
    </recommendedName>
</protein>
<evidence type="ECO:0000256" key="9">
    <source>
        <dbReference type="ARBA" id="ARBA00023201"/>
    </source>
</evidence>
<evidence type="ECO:0000256" key="4">
    <source>
        <dbReference type="ARBA" id="ARBA00022692"/>
    </source>
</evidence>
<evidence type="ECO:0000256" key="1">
    <source>
        <dbReference type="ARBA" id="ARBA00004141"/>
    </source>
</evidence>
<dbReference type="OrthoDB" id="2985014at2759"/>
<dbReference type="InterPro" id="IPR050382">
    <property type="entry name" value="MFS_Na/Anion_cotransporter"/>
</dbReference>
<accession>A0A653BIB7</accession>
<dbReference type="FunFam" id="1.20.1250.20:FF:000003">
    <property type="entry name" value="Solute carrier family 17 member 3"/>
    <property type="match status" value="1"/>
</dbReference>
<gene>
    <name evidence="15" type="ORF">CALMAC_LOCUS1276</name>
</gene>
<keyword evidence="7" id="KW-0915">Sodium</keyword>
<evidence type="ECO:0000256" key="5">
    <source>
        <dbReference type="ARBA" id="ARBA00022847"/>
    </source>
</evidence>
<evidence type="ECO:0000256" key="3">
    <source>
        <dbReference type="ARBA" id="ARBA00022448"/>
    </source>
</evidence>
<dbReference type="InterPro" id="IPR011701">
    <property type="entry name" value="MFS"/>
</dbReference>
<dbReference type="PANTHER" id="PTHR11662">
    <property type="entry name" value="SOLUTE CARRIER FAMILY 17"/>
    <property type="match status" value="1"/>
</dbReference>
<dbReference type="GO" id="GO:0016020">
    <property type="term" value="C:membrane"/>
    <property type="evidence" value="ECO:0007669"/>
    <property type="project" value="UniProtKB-SubCell"/>
</dbReference>
<evidence type="ECO:0000256" key="7">
    <source>
        <dbReference type="ARBA" id="ARBA00023053"/>
    </source>
</evidence>
<dbReference type="InterPro" id="IPR020846">
    <property type="entry name" value="MFS_dom"/>
</dbReference>
<evidence type="ECO:0000256" key="6">
    <source>
        <dbReference type="ARBA" id="ARBA00022989"/>
    </source>
</evidence>
<feature type="transmembrane region" description="Helical" evidence="13">
    <location>
        <begin position="165"/>
        <end position="188"/>
    </location>
</feature>
<dbReference type="Gene3D" id="1.20.1250.20">
    <property type="entry name" value="MFS general substrate transporter like domains"/>
    <property type="match status" value="2"/>
</dbReference>
<dbReference type="GO" id="GO:0015293">
    <property type="term" value="F:symporter activity"/>
    <property type="evidence" value="ECO:0007669"/>
    <property type="project" value="UniProtKB-KW"/>
</dbReference>
<feature type="transmembrane region" description="Helical" evidence="13">
    <location>
        <begin position="395"/>
        <end position="416"/>
    </location>
</feature>
<evidence type="ECO:0000256" key="8">
    <source>
        <dbReference type="ARBA" id="ARBA00023136"/>
    </source>
</evidence>
<name>A0A653BIB7_CALMS</name>
<reference evidence="15 16" key="1">
    <citation type="submission" date="2019-01" db="EMBL/GenBank/DDBJ databases">
        <authorList>
            <person name="Sayadi A."/>
        </authorList>
    </citation>
    <scope>NUCLEOTIDE SEQUENCE [LARGE SCALE GENOMIC DNA]</scope>
</reference>
<comment type="function">
    <text evidence="10">May be an inorganic phosphate cotransporter.</text>
</comment>
<evidence type="ECO:0000256" key="13">
    <source>
        <dbReference type="SAM" id="Phobius"/>
    </source>
</evidence>
<keyword evidence="5" id="KW-0769">Symport</keyword>
<proteinExistence type="inferred from homology"/>
<feature type="transmembrane region" description="Helical" evidence="13">
    <location>
        <begin position="29"/>
        <end position="55"/>
    </location>
</feature>
<evidence type="ECO:0000313" key="16">
    <source>
        <dbReference type="Proteomes" id="UP000410492"/>
    </source>
</evidence>
<dbReference type="EMBL" id="CAACVG010001490">
    <property type="protein sequence ID" value="VEN35350.1"/>
    <property type="molecule type" value="Genomic_DNA"/>
</dbReference>
<keyword evidence="8 13" id="KW-0472">Membrane</keyword>
<feature type="compositionally biased region" description="Basic and acidic residues" evidence="12">
    <location>
        <begin position="1"/>
        <end position="15"/>
    </location>
</feature>
<keyword evidence="16" id="KW-1185">Reference proteome</keyword>
<feature type="transmembrane region" description="Helical" evidence="13">
    <location>
        <begin position="338"/>
        <end position="358"/>
    </location>
</feature>
<keyword evidence="4 13" id="KW-0812">Transmembrane</keyword>
<feature type="transmembrane region" description="Helical" evidence="13">
    <location>
        <begin position="296"/>
        <end position="317"/>
    </location>
</feature>